<organism evidence="1 2">
    <name type="scientific">Actinomadura viridis</name>
    <dbReference type="NCBI Taxonomy" id="58110"/>
    <lineage>
        <taxon>Bacteria</taxon>
        <taxon>Bacillati</taxon>
        <taxon>Actinomycetota</taxon>
        <taxon>Actinomycetes</taxon>
        <taxon>Streptosporangiales</taxon>
        <taxon>Thermomonosporaceae</taxon>
        <taxon>Actinomadura</taxon>
    </lineage>
</organism>
<dbReference type="Gene3D" id="2.40.160.20">
    <property type="match status" value="1"/>
</dbReference>
<evidence type="ECO:0008006" key="3">
    <source>
        <dbReference type="Google" id="ProtNLM"/>
    </source>
</evidence>
<gene>
    <name evidence="1" type="ORF">IW256_007050</name>
</gene>
<dbReference type="Pfam" id="PF11578">
    <property type="entry name" value="DUF3237"/>
    <property type="match status" value="1"/>
</dbReference>
<evidence type="ECO:0000313" key="1">
    <source>
        <dbReference type="EMBL" id="MBG6092937.1"/>
    </source>
</evidence>
<comment type="caution">
    <text evidence="1">The sequence shown here is derived from an EMBL/GenBank/DDBJ whole genome shotgun (WGS) entry which is preliminary data.</text>
</comment>
<dbReference type="EMBL" id="JADOUA010000001">
    <property type="protein sequence ID" value="MBG6092937.1"/>
    <property type="molecule type" value="Genomic_DNA"/>
</dbReference>
<dbReference type="RefSeq" id="WP_197015057.1">
    <property type="nucleotide sequence ID" value="NZ_BAABES010000023.1"/>
</dbReference>
<dbReference type="AlphaFoldDB" id="A0A931DS35"/>
<accession>A0A931DS35</accession>
<dbReference type="Proteomes" id="UP000614047">
    <property type="component" value="Unassembled WGS sequence"/>
</dbReference>
<sequence length="120" mass="13466">MPSPPRNRPRAPRPTSIWSTCARWTSLSERSRPCPADRRQGIVQTHDGAAIQLTTTGRADLGEHTGRFLAGEEVGADDAYIRTCPLFETRARYAWLNRLVTVARCDLSISRIRYRISALA</sequence>
<name>A0A931DS35_9ACTN</name>
<protein>
    <recommendedName>
        <fullName evidence="3">DUF3237 domain-containing protein</fullName>
    </recommendedName>
</protein>
<reference evidence="1" key="1">
    <citation type="submission" date="2020-11" db="EMBL/GenBank/DDBJ databases">
        <title>Sequencing the genomes of 1000 actinobacteria strains.</title>
        <authorList>
            <person name="Klenk H.-P."/>
        </authorList>
    </citation>
    <scope>NUCLEOTIDE SEQUENCE</scope>
    <source>
        <strain evidence="1">DSM 43175</strain>
    </source>
</reference>
<evidence type="ECO:0000313" key="2">
    <source>
        <dbReference type="Proteomes" id="UP000614047"/>
    </source>
</evidence>
<keyword evidence="2" id="KW-1185">Reference proteome</keyword>
<proteinExistence type="predicted"/>